<dbReference type="HOGENOM" id="CLU_683171_0_0_5"/>
<dbReference type="STRING" id="639283.Snov_2591"/>
<keyword evidence="4" id="KW-1185">Reference proteome</keyword>
<feature type="modified residue" description="4-aspartylphosphate" evidence="1">
    <location>
        <position position="350"/>
    </location>
</feature>
<sequence length="403" mass="42049">MVPVDTHSAALRGPVPGDVAGEGPLAALAARSFRALTAQPARASSAEPRPAPVREEMLVFSLRGMRFALPAAQVVEVMTVAGERWQRLVAMSAAGTLGASGLPLIRLSARMGLAVPPSVQGGLVLFGSNGKVRATVLIDDLPARQRAAVEAMPSSWRDRFSPCDDMIGGIAVLPDGAQAAILDLSIGVATPRMEATAAEAHDTAHLLVRAGRAQPEAVRIAALRGATLLDEMPGVALFPSLRRGARVLLHLGEDEAVAVDEVIGLAPRGRIERVGGLRFLATDAGRYRLLEPADAAPASAPLRVLVTAPEGAARAGMRELVRAMGHDVSLADDPRAARLAGGRFDVILVDLDAYADIRDAGVEATDAARRIGFAKDGVAVPQGFHRVVSASDEVALILALLQR</sequence>
<gene>
    <name evidence="3" type="ordered locus">Snov_2591</name>
</gene>
<evidence type="ECO:0000313" key="4">
    <source>
        <dbReference type="Proteomes" id="UP000006633"/>
    </source>
</evidence>
<dbReference type="eggNOG" id="COG0643">
    <property type="taxonomic scope" value="Bacteria"/>
</dbReference>
<dbReference type="InterPro" id="IPR036061">
    <property type="entry name" value="CheW-like_dom_sf"/>
</dbReference>
<dbReference type="GO" id="GO:0000160">
    <property type="term" value="P:phosphorelay signal transduction system"/>
    <property type="evidence" value="ECO:0007669"/>
    <property type="project" value="InterPro"/>
</dbReference>
<dbReference type="AlphaFoldDB" id="D7A4M3"/>
<organism evidence="3 4">
    <name type="scientific">Ancylobacter novellus (strain ATCC 8093 / DSM 506 / JCM 20403 / CCM 1077 / IAM 12100 / NBRC 12443 / NCIMB 10456)</name>
    <name type="common">Starkeya novella</name>
    <dbReference type="NCBI Taxonomy" id="639283"/>
    <lineage>
        <taxon>Bacteria</taxon>
        <taxon>Pseudomonadati</taxon>
        <taxon>Pseudomonadota</taxon>
        <taxon>Alphaproteobacteria</taxon>
        <taxon>Hyphomicrobiales</taxon>
        <taxon>Xanthobacteraceae</taxon>
        <taxon>Ancylobacter</taxon>
    </lineage>
</organism>
<keyword evidence="1" id="KW-0597">Phosphoprotein</keyword>
<dbReference type="KEGG" id="sno:Snov_2591"/>
<name>D7A4M3_ANCN5</name>
<dbReference type="SUPFAM" id="SSF50341">
    <property type="entry name" value="CheW-like"/>
    <property type="match status" value="1"/>
</dbReference>
<dbReference type="EMBL" id="CP002026">
    <property type="protein sequence ID" value="ADH89886.1"/>
    <property type="molecule type" value="Genomic_DNA"/>
</dbReference>
<dbReference type="Pfam" id="PF01584">
    <property type="entry name" value="CheW"/>
    <property type="match status" value="1"/>
</dbReference>
<dbReference type="InterPro" id="IPR002545">
    <property type="entry name" value="CheW-lke_dom"/>
</dbReference>
<dbReference type="OrthoDB" id="8439256at2"/>
<proteinExistence type="predicted"/>
<dbReference type="InterPro" id="IPR001789">
    <property type="entry name" value="Sig_transdc_resp-reg_receiver"/>
</dbReference>
<reference evidence="3 4" key="1">
    <citation type="journal article" date="2012" name="Stand. Genomic Sci.">
        <title>Complete genome sequence of the facultatively chemolithoautotrophic and methylotrophic alpha Proteobacterium Starkeya novella type strain (ATCC 8093(T)).</title>
        <authorList>
            <person name="Kappler U."/>
            <person name="Davenport K."/>
            <person name="Beatson S."/>
            <person name="Lucas S."/>
            <person name="Lapidus A."/>
            <person name="Copeland A."/>
            <person name="Berry K.W."/>
            <person name="Glavina Del Rio T."/>
            <person name="Hammon N."/>
            <person name="Dalin E."/>
            <person name="Tice H."/>
            <person name="Pitluck S."/>
            <person name="Richardson P."/>
            <person name="Bruce D."/>
            <person name="Goodwin L.A."/>
            <person name="Han C."/>
            <person name="Tapia R."/>
            <person name="Detter J.C."/>
            <person name="Chang Y.J."/>
            <person name="Jeffries C.D."/>
            <person name="Land M."/>
            <person name="Hauser L."/>
            <person name="Kyrpides N.C."/>
            <person name="Goker M."/>
            <person name="Ivanova N."/>
            <person name="Klenk H.P."/>
            <person name="Woyke T."/>
        </authorList>
    </citation>
    <scope>NUCLEOTIDE SEQUENCE [LARGE SCALE GENOMIC DNA]</scope>
    <source>
        <strain evidence="4">ATCC 8093 / DSM 506 / JCM 20403 / CCM 1077 / IAM 12100 / NBRC 12443 / NCIMB 10456</strain>
    </source>
</reference>
<evidence type="ECO:0000256" key="1">
    <source>
        <dbReference type="PROSITE-ProRule" id="PRU00169"/>
    </source>
</evidence>
<feature type="domain" description="Response regulatory" evidence="2">
    <location>
        <begin position="303"/>
        <end position="403"/>
    </location>
</feature>
<protein>
    <submittedName>
        <fullName evidence="3">CheW domain protein</fullName>
    </submittedName>
</protein>
<dbReference type="Proteomes" id="UP000006633">
    <property type="component" value="Chromosome"/>
</dbReference>
<accession>D7A4M3</accession>
<dbReference type="GO" id="GO:0006935">
    <property type="term" value="P:chemotaxis"/>
    <property type="evidence" value="ECO:0007669"/>
    <property type="project" value="InterPro"/>
</dbReference>
<dbReference type="PROSITE" id="PS50110">
    <property type="entry name" value="RESPONSE_REGULATORY"/>
    <property type="match status" value="1"/>
</dbReference>
<dbReference type="RefSeq" id="WP_013167390.1">
    <property type="nucleotide sequence ID" value="NC_014217.1"/>
</dbReference>
<evidence type="ECO:0000313" key="3">
    <source>
        <dbReference type="EMBL" id="ADH89886.1"/>
    </source>
</evidence>
<evidence type="ECO:0000259" key="2">
    <source>
        <dbReference type="PROSITE" id="PS50110"/>
    </source>
</evidence>